<proteinExistence type="inferred from homology"/>
<reference evidence="3" key="1">
    <citation type="submission" date="2025-08" db="UniProtKB">
        <authorList>
            <consortium name="Ensembl"/>
        </authorList>
    </citation>
    <scope>IDENTIFICATION</scope>
</reference>
<sequence>MAGYKAAQRAPLRLKGSGTALGASKRKKKKAKKAQILLEQIMSSKKEQEEKRRLDKQTPAQAALEKVQEKRQRERILKKASKPHKQRVEEFNRHLDTLTEHHNIPKVSWTK</sequence>
<evidence type="ECO:0000313" key="4">
    <source>
        <dbReference type="Proteomes" id="UP000694408"/>
    </source>
</evidence>
<evidence type="ECO:0000313" key="3">
    <source>
        <dbReference type="Ensembl" id="ENSJHYP00000013621.1"/>
    </source>
</evidence>
<comment type="similarity">
    <text evidence="1">Belongs to the FAM32 family.</text>
</comment>
<protein>
    <recommendedName>
        <fullName evidence="5">Protein FAM32A</fullName>
    </recommendedName>
</protein>
<accession>A0A8C5J6Z6</accession>
<dbReference type="AlphaFoldDB" id="A0A8C5J6Z6"/>
<keyword evidence="4" id="KW-1185">Reference proteome</keyword>
<dbReference type="PANTHER" id="PTHR13282">
    <property type="entry name" value="PROTEIN FAM32A"/>
    <property type="match status" value="1"/>
</dbReference>
<dbReference type="OMA" id="MSDEYQH"/>
<feature type="compositionally biased region" description="Basic and acidic residues" evidence="2">
    <location>
        <begin position="44"/>
        <end position="56"/>
    </location>
</feature>
<reference evidence="3" key="2">
    <citation type="submission" date="2025-09" db="UniProtKB">
        <authorList>
            <consortium name="Ensembl"/>
        </authorList>
    </citation>
    <scope>IDENTIFICATION</scope>
</reference>
<dbReference type="Ensembl" id="ENSJHYT00000016467.1">
    <property type="protein sequence ID" value="ENSJHYP00000013621.1"/>
    <property type="gene ID" value="ENSJHYG00000010559.1"/>
</dbReference>
<dbReference type="InterPro" id="IPR013865">
    <property type="entry name" value="FAM32A"/>
</dbReference>
<evidence type="ECO:0000256" key="2">
    <source>
        <dbReference type="SAM" id="MobiDB-lite"/>
    </source>
</evidence>
<evidence type="ECO:0008006" key="5">
    <source>
        <dbReference type="Google" id="ProtNLM"/>
    </source>
</evidence>
<feature type="region of interest" description="Disordered" evidence="2">
    <location>
        <begin position="43"/>
        <end position="70"/>
    </location>
</feature>
<dbReference type="Proteomes" id="UP000694408">
    <property type="component" value="Unplaced"/>
</dbReference>
<dbReference type="PANTHER" id="PTHR13282:SF6">
    <property type="entry name" value="PROTEIN FAM32A"/>
    <property type="match status" value="1"/>
</dbReference>
<name>A0A8C5J6Z6_JUNHY</name>
<organism evidence="3 4">
    <name type="scientific">Junco hyemalis</name>
    <name type="common">Dark-eyed junco</name>
    <dbReference type="NCBI Taxonomy" id="40217"/>
    <lineage>
        <taxon>Eukaryota</taxon>
        <taxon>Metazoa</taxon>
        <taxon>Chordata</taxon>
        <taxon>Craniata</taxon>
        <taxon>Vertebrata</taxon>
        <taxon>Euteleostomi</taxon>
        <taxon>Archelosauria</taxon>
        <taxon>Archosauria</taxon>
        <taxon>Dinosauria</taxon>
        <taxon>Saurischia</taxon>
        <taxon>Theropoda</taxon>
        <taxon>Coelurosauria</taxon>
        <taxon>Aves</taxon>
        <taxon>Neognathae</taxon>
        <taxon>Neoaves</taxon>
        <taxon>Telluraves</taxon>
        <taxon>Australaves</taxon>
        <taxon>Passeriformes</taxon>
        <taxon>Passerellidae</taxon>
        <taxon>Junco</taxon>
    </lineage>
</organism>
<evidence type="ECO:0000256" key="1">
    <source>
        <dbReference type="ARBA" id="ARBA00008948"/>
    </source>
</evidence>
<dbReference type="GO" id="GO:0005730">
    <property type="term" value="C:nucleolus"/>
    <property type="evidence" value="ECO:0007669"/>
    <property type="project" value="TreeGrafter"/>
</dbReference>